<protein>
    <submittedName>
        <fullName evidence="1">Uncharacterized protein</fullName>
    </submittedName>
</protein>
<keyword evidence="2" id="KW-1185">Reference proteome</keyword>
<dbReference type="EMBL" id="BJWL01000046">
    <property type="protein sequence ID" value="GFS28615.1"/>
    <property type="molecule type" value="Genomic_DNA"/>
</dbReference>
<proteinExistence type="predicted"/>
<comment type="caution">
    <text evidence="1">The sequence shown here is derived from an EMBL/GenBank/DDBJ whole genome shotgun (WGS) entry which is preliminary data.</text>
</comment>
<dbReference type="Proteomes" id="UP000585474">
    <property type="component" value="Unassembled WGS sequence"/>
</dbReference>
<name>A0A7J0D706_9ERIC</name>
<gene>
    <name evidence="1" type="ORF">Acr_00g0002840</name>
</gene>
<accession>A0A7J0D706</accession>
<sequence>MKGVRARKDYSFASETDGIEIKKGGVTLLRKPSQLREKGRDDSSVDAPENWIDKWAKLINDFIRYLTRPVFGSYDLERNPCFGVFAPLPLNIRSSIGQSTALSRRKLRVRAPLLGIPILLPIIIVAACEFEEDKVDSMEVQQALPPVPEVSEPLPLAQDSKPLFEIQASENLILGLDMNLIDLDPHLHFHMELLLYLDLAPDPFMLQPLLPLVPGKIPLGQLTRSGSVSPTNGSAPVFPTATPAICAWTRESRSTGYGSES</sequence>
<evidence type="ECO:0000313" key="1">
    <source>
        <dbReference type="EMBL" id="GFS28615.1"/>
    </source>
</evidence>
<reference evidence="2" key="1">
    <citation type="submission" date="2019-07" db="EMBL/GenBank/DDBJ databases">
        <title>De Novo Assembly of kiwifruit Actinidia rufa.</title>
        <authorList>
            <person name="Sugita-Konishi S."/>
            <person name="Sato K."/>
            <person name="Mori E."/>
            <person name="Abe Y."/>
            <person name="Kisaki G."/>
            <person name="Hamano K."/>
            <person name="Suezawa K."/>
            <person name="Otani M."/>
            <person name="Fukuda T."/>
            <person name="Manabe T."/>
            <person name="Gomi K."/>
            <person name="Tabuchi M."/>
            <person name="Akimitsu K."/>
            <person name="Kataoka I."/>
        </authorList>
    </citation>
    <scope>NUCLEOTIDE SEQUENCE [LARGE SCALE GENOMIC DNA]</scope>
    <source>
        <strain evidence="2">cv. Fuchu</strain>
    </source>
</reference>
<dbReference type="AlphaFoldDB" id="A0A7J0D706"/>
<evidence type="ECO:0000313" key="2">
    <source>
        <dbReference type="Proteomes" id="UP000585474"/>
    </source>
</evidence>
<organism evidence="1 2">
    <name type="scientific">Actinidia rufa</name>
    <dbReference type="NCBI Taxonomy" id="165716"/>
    <lineage>
        <taxon>Eukaryota</taxon>
        <taxon>Viridiplantae</taxon>
        <taxon>Streptophyta</taxon>
        <taxon>Embryophyta</taxon>
        <taxon>Tracheophyta</taxon>
        <taxon>Spermatophyta</taxon>
        <taxon>Magnoliopsida</taxon>
        <taxon>eudicotyledons</taxon>
        <taxon>Gunneridae</taxon>
        <taxon>Pentapetalae</taxon>
        <taxon>asterids</taxon>
        <taxon>Ericales</taxon>
        <taxon>Actinidiaceae</taxon>
        <taxon>Actinidia</taxon>
    </lineage>
</organism>